<proteinExistence type="predicted"/>
<dbReference type="GO" id="GO:0019079">
    <property type="term" value="P:viral genome replication"/>
    <property type="evidence" value="ECO:0007669"/>
    <property type="project" value="InterPro"/>
</dbReference>
<evidence type="ECO:0000313" key="3">
    <source>
        <dbReference type="Proteomes" id="UP000828390"/>
    </source>
</evidence>
<protein>
    <recommendedName>
        <fullName evidence="1">Parvovirus non-structural protein 1 helicase domain-containing protein</fullName>
    </recommendedName>
</protein>
<organism evidence="2 3">
    <name type="scientific">Dreissena polymorpha</name>
    <name type="common">Zebra mussel</name>
    <name type="synonym">Mytilus polymorpha</name>
    <dbReference type="NCBI Taxonomy" id="45954"/>
    <lineage>
        <taxon>Eukaryota</taxon>
        <taxon>Metazoa</taxon>
        <taxon>Spiralia</taxon>
        <taxon>Lophotrochozoa</taxon>
        <taxon>Mollusca</taxon>
        <taxon>Bivalvia</taxon>
        <taxon>Autobranchia</taxon>
        <taxon>Heteroconchia</taxon>
        <taxon>Euheterodonta</taxon>
        <taxon>Imparidentia</taxon>
        <taxon>Neoheterodontei</taxon>
        <taxon>Myida</taxon>
        <taxon>Dreissenoidea</taxon>
        <taxon>Dreissenidae</taxon>
        <taxon>Dreissena</taxon>
    </lineage>
</organism>
<dbReference type="EMBL" id="JAIWYP010000003">
    <property type="protein sequence ID" value="KAH3847885.1"/>
    <property type="molecule type" value="Genomic_DNA"/>
</dbReference>
<evidence type="ECO:0000313" key="2">
    <source>
        <dbReference type="EMBL" id="KAH3847885.1"/>
    </source>
</evidence>
<gene>
    <name evidence="2" type="ORF">DPMN_090220</name>
</gene>
<name>A0A9D4KXU8_DREPO</name>
<dbReference type="Pfam" id="PF01057">
    <property type="entry name" value="Parvo_NS1"/>
    <property type="match status" value="1"/>
</dbReference>
<comment type="caution">
    <text evidence="2">The sequence shown here is derived from an EMBL/GenBank/DDBJ whole genome shotgun (WGS) entry which is preliminary data.</text>
</comment>
<dbReference type="Gene3D" id="3.40.50.300">
    <property type="entry name" value="P-loop containing nucleotide triphosphate hydrolases"/>
    <property type="match status" value="1"/>
</dbReference>
<sequence>MSKQSAKKNCIYLQGESNAGKTWLFRSLFPDTSLVGQTSESVEFKWMNLVNKFIGLVSELTITMIDLANKCKEILGGEPSQLNVKNKPSVLLPRTPILLSSNALVWDHFPNEANPLRNRKFMFPNLKELKWLQEYTKYPSPEYWQGIFAKIRQYEKTTGMSIEDTVDTDLEQSLDITIAKAFDLADTIIDRQSEEESIFQCGQRFRSDSESECEELAPGLTMRTSETWNFTNRHSRYLL</sequence>
<reference evidence="2" key="1">
    <citation type="journal article" date="2019" name="bioRxiv">
        <title>The Genome of the Zebra Mussel, Dreissena polymorpha: A Resource for Invasive Species Research.</title>
        <authorList>
            <person name="McCartney M.A."/>
            <person name="Auch B."/>
            <person name="Kono T."/>
            <person name="Mallez S."/>
            <person name="Zhang Y."/>
            <person name="Obille A."/>
            <person name="Becker A."/>
            <person name="Abrahante J.E."/>
            <person name="Garbe J."/>
            <person name="Badalamenti J.P."/>
            <person name="Herman A."/>
            <person name="Mangelson H."/>
            <person name="Liachko I."/>
            <person name="Sullivan S."/>
            <person name="Sone E.D."/>
            <person name="Koren S."/>
            <person name="Silverstein K.A.T."/>
            <person name="Beckman K.B."/>
            <person name="Gohl D.M."/>
        </authorList>
    </citation>
    <scope>NUCLEOTIDE SEQUENCE</scope>
    <source>
        <strain evidence="2">Duluth1</strain>
        <tissue evidence="2">Whole animal</tissue>
    </source>
</reference>
<dbReference type="SUPFAM" id="SSF52540">
    <property type="entry name" value="P-loop containing nucleoside triphosphate hydrolases"/>
    <property type="match status" value="1"/>
</dbReference>
<dbReference type="InterPro" id="IPR027417">
    <property type="entry name" value="P-loop_NTPase"/>
</dbReference>
<dbReference type="InterPro" id="IPR001257">
    <property type="entry name" value="Parvovirus_NS1_helicase"/>
</dbReference>
<reference evidence="2" key="2">
    <citation type="submission" date="2020-11" db="EMBL/GenBank/DDBJ databases">
        <authorList>
            <person name="McCartney M.A."/>
            <person name="Auch B."/>
            <person name="Kono T."/>
            <person name="Mallez S."/>
            <person name="Becker A."/>
            <person name="Gohl D.M."/>
            <person name="Silverstein K.A.T."/>
            <person name="Koren S."/>
            <person name="Bechman K.B."/>
            <person name="Herman A."/>
            <person name="Abrahante J.E."/>
            <person name="Garbe J."/>
        </authorList>
    </citation>
    <scope>NUCLEOTIDE SEQUENCE</scope>
    <source>
        <strain evidence="2">Duluth1</strain>
        <tissue evidence="2">Whole animal</tissue>
    </source>
</reference>
<dbReference type="AlphaFoldDB" id="A0A9D4KXU8"/>
<feature type="domain" description="Parvovirus non-structural protein 1 helicase" evidence="1">
    <location>
        <begin position="1"/>
        <end position="103"/>
    </location>
</feature>
<accession>A0A9D4KXU8</accession>
<evidence type="ECO:0000259" key="1">
    <source>
        <dbReference type="Pfam" id="PF01057"/>
    </source>
</evidence>
<keyword evidence="3" id="KW-1185">Reference proteome</keyword>
<dbReference type="Proteomes" id="UP000828390">
    <property type="component" value="Unassembled WGS sequence"/>
</dbReference>